<feature type="transmembrane region" description="Helical" evidence="1">
    <location>
        <begin position="107"/>
        <end position="127"/>
    </location>
</feature>
<dbReference type="OrthoDB" id="201480at2157"/>
<proteinExistence type="predicted"/>
<dbReference type="AlphaFoldDB" id="A0A419WCT3"/>
<feature type="transmembrane region" description="Helical" evidence="1">
    <location>
        <begin position="7"/>
        <end position="26"/>
    </location>
</feature>
<feature type="transmembrane region" description="Helical" evidence="1">
    <location>
        <begin position="38"/>
        <end position="59"/>
    </location>
</feature>
<dbReference type="EMBL" id="RAPO01000003">
    <property type="protein sequence ID" value="RKD93269.1"/>
    <property type="molecule type" value="Genomic_DNA"/>
</dbReference>
<organism evidence="2 3">
    <name type="scientific">Halopiger aswanensis</name>
    <dbReference type="NCBI Taxonomy" id="148449"/>
    <lineage>
        <taxon>Archaea</taxon>
        <taxon>Methanobacteriati</taxon>
        <taxon>Methanobacteriota</taxon>
        <taxon>Stenosarchaea group</taxon>
        <taxon>Halobacteria</taxon>
        <taxon>Halobacteriales</taxon>
        <taxon>Natrialbaceae</taxon>
        <taxon>Halopiger</taxon>
    </lineage>
</organism>
<feature type="transmembrane region" description="Helical" evidence="1">
    <location>
        <begin position="71"/>
        <end position="95"/>
    </location>
</feature>
<gene>
    <name evidence="2" type="ORF">ATJ93_2887</name>
</gene>
<sequence length="139" mass="14818">MVSRENRVIAGSFVLFVLAMVGWFVLENATGIADGDHPLVMFLVLYGLPVVLPQLYLAATGDGGVTPRTRVRFAVAFSGLFALVTVGSAGVRWSWSTAFDDLEMLQYTLLGAIGIGAFGGLFCYEVLAGYRSSMADTAP</sequence>
<reference evidence="2 3" key="1">
    <citation type="submission" date="2018-09" db="EMBL/GenBank/DDBJ databases">
        <title>Genomic Encyclopedia of Archaeal and Bacterial Type Strains, Phase II (KMG-II): from individual species to whole genera.</title>
        <authorList>
            <person name="Goeker M."/>
        </authorList>
    </citation>
    <scope>NUCLEOTIDE SEQUENCE [LARGE SCALE GENOMIC DNA]</scope>
    <source>
        <strain evidence="2 3">DSM 13151</strain>
    </source>
</reference>
<keyword evidence="1" id="KW-0472">Membrane</keyword>
<keyword evidence="1" id="KW-1133">Transmembrane helix</keyword>
<dbReference type="InterPro" id="IPR058293">
    <property type="entry name" value="DUF7987"/>
</dbReference>
<keyword evidence="1" id="KW-0812">Transmembrane</keyword>
<dbReference type="RefSeq" id="WP_120245308.1">
    <property type="nucleotide sequence ID" value="NZ_RAPO01000003.1"/>
</dbReference>
<protein>
    <submittedName>
        <fullName evidence="2">Uncharacterized protein</fullName>
    </submittedName>
</protein>
<evidence type="ECO:0000256" key="1">
    <source>
        <dbReference type="SAM" id="Phobius"/>
    </source>
</evidence>
<keyword evidence="3" id="KW-1185">Reference proteome</keyword>
<comment type="caution">
    <text evidence="2">The sequence shown here is derived from an EMBL/GenBank/DDBJ whole genome shotgun (WGS) entry which is preliminary data.</text>
</comment>
<accession>A0A419WCT3</accession>
<evidence type="ECO:0000313" key="2">
    <source>
        <dbReference type="EMBL" id="RKD93269.1"/>
    </source>
</evidence>
<evidence type="ECO:0000313" key="3">
    <source>
        <dbReference type="Proteomes" id="UP000283805"/>
    </source>
</evidence>
<dbReference type="Pfam" id="PF25949">
    <property type="entry name" value="DUF7987"/>
    <property type="match status" value="1"/>
</dbReference>
<dbReference type="Proteomes" id="UP000283805">
    <property type="component" value="Unassembled WGS sequence"/>
</dbReference>
<name>A0A419WCT3_9EURY</name>